<dbReference type="SUPFAM" id="SSF52833">
    <property type="entry name" value="Thioredoxin-like"/>
    <property type="match status" value="1"/>
</dbReference>
<gene>
    <name evidence="3" type="ORF">MESMUL_11220</name>
</gene>
<accession>A0A388SBT0</accession>
<dbReference type="OrthoDB" id="6560050at2"/>
<dbReference type="PIRSF" id="PIRSF038934">
    <property type="entry name" value="HyaE_HupG"/>
    <property type="match status" value="1"/>
</dbReference>
<dbReference type="EMBL" id="BGZJ01000001">
    <property type="protein sequence ID" value="GBO93768.1"/>
    <property type="molecule type" value="Genomic_DNA"/>
</dbReference>
<evidence type="ECO:0000313" key="3">
    <source>
        <dbReference type="EMBL" id="GBO93768.1"/>
    </source>
</evidence>
<name>A0A388SBT0_9BURK</name>
<evidence type="ECO:0000256" key="1">
    <source>
        <dbReference type="ARBA" id="ARBA00009004"/>
    </source>
</evidence>
<dbReference type="Proteomes" id="UP000266091">
    <property type="component" value="Unassembled WGS sequence"/>
</dbReference>
<accession>A0A401LH03</accession>
<evidence type="ECO:0000313" key="4">
    <source>
        <dbReference type="Proteomes" id="UP000266091"/>
    </source>
</evidence>
<dbReference type="InterPro" id="IPR036249">
    <property type="entry name" value="Thioredoxin-like_sf"/>
</dbReference>
<proteinExistence type="inferred from homology"/>
<dbReference type="AlphaFoldDB" id="A0A388SBT0"/>
<dbReference type="InterPro" id="IPR010893">
    <property type="entry name" value="NiFe-hyd_mat_HyaE"/>
</dbReference>
<dbReference type="RefSeq" id="WP_116270077.1">
    <property type="nucleotide sequence ID" value="NZ_BGZJ01000001.1"/>
</dbReference>
<reference evidence="3 4" key="1">
    <citation type="journal article" date="2018" name="Int. J. Syst. Evol. Microbiol.">
        <title>Mesosutterella multiformis gen. nov., sp. nov., a member of the family Sutterellaceae and Sutterella megalosphaeroides sp. nov., isolated from human faeces.</title>
        <authorList>
            <person name="Sakamoto M."/>
            <person name="Ikeyama N."/>
            <person name="Kunihiro T."/>
            <person name="Iino T."/>
            <person name="Yuki M."/>
            <person name="Ohkuma M."/>
        </authorList>
    </citation>
    <scope>NUCLEOTIDE SEQUENCE [LARGE SCALE GENOMIC DNA]</scope>
    <source>
        <strain evidence="3 4">4NBBH2</strain>
    </source>
</reference>
<organism evidence="3 4">
    <name type="scientific">Mesosutterella multiformis</name>
    <dbReference type="NCBI Taxonomy" id="2259133"/>
    <lineage>
        <taxon>Bacteria</taxon>
        <taxon>Pseudomonadati</taxon>
        <taxon>Pseudomonadota</taxon>
        <taxon>Betaproteobacteria</taxon>
        <taxon>Burkholderiales</taxon>
        <taxon>Sutterellaceae</taxon>
        <taxon>Mesosutterella</taxon>
    </lineage>
</organism>
<comment type="similarity">
    <text evidence="1 2">Belongs to the HupG/HyaE family.</text>
</comment>
<comment type="caution">
    <text evidence="3">The sequence shown here is derived from an EMBL/GenBank/DDBJ whole genome shotgun (WGS) entry which is preliminary data.</text>
</comment>
<sequence>MPSKLNDPTREITIVNVDDHPIFNRLWGKEGFVRVNEENLEEFKSAKGLVLIFFADNPTTFKETIDMAVIAPEVAKVFQDHIAAKGFTDPAVGRAIASRLGLTRLPAVGFYRDGEWLGGLQGLKNWNEYISGLAEIGGRTAPARRTISIQAN</sequence>
<keyword evidence="4" id="KW-1185">Reference proteome</keyword>
<dbReference type="Pfam" id="PF07449">
    <property type="entry name" value="HyaE"/>
    <property type="match status" value="1"/>
</dbReference>
<evidence type="ECO:0000256" key="2">
    <source>
        <dbReference type="PIRNR" id="PIRNR038934"/>
    </source>
</evidence>
<dbReference type="Gene3D" id="3.40.30.10">
    <property type="entry name" value="Glutaredoxin"/>
    <property type="match status" value="1"/>
</dbReference>
<protein>
    <recommendedName>
        <fullName evidence="2">Hydrogenase expression/formation protein</fullName>
    </recommendedName>
</protein>